<dbReference type="RefSeq" id="WP_263371822.1">
    <property type="nucleotide sequence ID" value="NZ_JAGSYD010000003.1"/>
</dbReference>
<sequence length="304" mass="33223">MYGANTGGGVVNVAMTGYAKGYTSPQLGLVVDILAPRVQVTKKSDNYLIFSRSNQMVRDTRRAPGAAAVQIAMDYSLDKYNCEAHAAEAKMPREKQGEAGQFGFSLMQKGTRDVMDTINRRREWEMIQVLKTGITNTSTPGSADLWDASTSDPIQQIANIKYEIKKSGVDANTLILSPDMLKAALENDAVIERFKYKDGGRVTIQQLATLFDVTTILEARSTAVDGANNADFLWKGLAACAYVQTVTNQDDLSAMKTFVDSTEGIDGYEILTWPDAHASKKTDWVSGEMAYDTKVTAQETIGVI</sequence>
<dbReference type="Gene3D" id="3.90.1690.10">
    <property type="entry name" value="phage-related protein like domain"/>
    <property type="match status" value="1"/>
</dbReference>
<name>A0ABW1Z8S4_9BACT</name>
<keyword evidence="2" id="KW-1185">Reference proteome</keyword>
<protein>
    <submittedName>
        <fullName evidence="1">Major capsid protein</fullName>
    </submittedName>
</protein>
<dbReference type="EMBL" id="JBHSWI010000001">
    <property type="protein sequence ID" value="MFC6645453.1"/>
    <property type="molecule type" value="Genomic_DNA"/>
</dbReference>
<organism evidence="1 2">
    <name type="scientific">Granulicella cerasi</name>
    <dbReference type="NCBI Taxonomy" id="741063"/>
    <lineage>
        <taxon>Bacteria</taxon>
        <taxon>Pseudomonadati</taxon>
        <taxon>Acidobacteriota</taxon>
        <taxon>Terriglobia</taxon>
        <taxon>Terriglobales</taxon>
        <taxon>Acidobacteriaceae</taxon>
        <taxon>Granulicella</taxon>
    </lineage>
</organism>
<evidence type="ECO:0000313" key="2">
    <source>
        <dbReference type="Proteomes" id="UP001596391"/>
    </source>
</evidence>
<gene>
    <name evidence="1" type="ORF">ACFQBQ_07610</name>
</gene>
<reference evidence="2" key="1">
    <citation type="journal article" date="2019" name="Int. J. Syst. Evol. Microbiol.">
        <title>The Global Catalogue of Microorganisms (GCM) 10K type strain sequencing project: providing services to taxonomists for standard genome sequencing and annotation.</title>
        <authorList>
            <consortium name="The Broad Institute Genomics Platform"/>
            <consortium name="The Broad Institute Genome Sequencing Center for Infectious Disease"/>
            <person name="Wu L."/>
            <person name="Ma J."/>
        </authorList>
    </citation>
    <scope>NUCLEOTIDE SEQUENCE [LARGE SCALE GENOMIC DNA]</scope>
    <source>
        <strain evidence="2">CGMCC 1.16026</strain>
    </source>
</reference>
<dbReference type="InterPro" id="IPR053738">
    <property type="entry name" value="Lambda_capsid_assembly"/>
</dbReference>
<evidence type="ECO:0000313" key="1">
    <source>
        <dbReference type="EMBL" id="MFC6645453.1"/>
    </source>
</evidence>
<accession>A0ABW1Z8S4</accession>
<proteinExistence type="predicted"/>
<dbReference type="Proteomes" id="UP001596391">
    <property type="component" value="Unassembled WGS sequence"/>
</dbReference>
<comment type="caution">
    <text evidence="1">The sequence shown here is derived from an EMBL/GenBank/DDBJ whole genome shotgun (WGS) entry which is preliminary data.</text>
</comment>